<dbReference type="InterPro" id="IPR005225">
    <property type="entry name" value="Small_GTP-bd"/>
</dbReference>
<dbReference type="GO" id="GO:0005737">
    <property type="term" value="C:cytoplasm"/>
    <property type="evidence" value="ECO:0007669"/>
    <property type="project" value="TreeGrafter"/>
</dbReference>
<dbReference type="SUPFAM" id="SSF52540">
    <property type="entry name" value="P-loop containing nucleoside triphosphate hydrolases"/>
    <property type="match status" value="1"/>
</dbReference>
<dbReference type="Pfam" id="PF04760">
    <property type="entry name" value="IF2_N"/>
    <property type="match status" value="1"/>
</dbReference>
<dbReference type="InterPro" id="IPR044145">
    <property type="entry name" value="IF2_II"/>
</dbReference>
<feature type="compositionally biased region" description="Basic residues" evidence="8">
    <location>
        <begin position="122"/>
        <end position="131"/>
    </location>
</feature>
<gene>
    <name evidence="10" type="primary">infB</name>
    <name evidence="10" type="ORF">Gchil_033</name>
</gene>
<evidence type="ECO:0000256" key="7">
    <source>
        <dbReference type="ARBA" id="ARBA00044105"/>
    </source>
</evidence>
<dbReference type="Gene3D" id="3.40.50.300">
    <property type="entry name" value="P-loop containing nucleotide triphosphate hydrolases"/>
    <property type="match status" value="1"/>
</dbReference>
<evidence type="ECO:0000256" key="5">
    <source>
        <dbReference type="ARBA" id="ARBA00023134"/>
    </source>
</evidence>
<dbReference type="Pfam" id="PF11987">
    <property type="entry name" value="IF-2"/>
    <property type="match status" value="1"/>
</dbReference>
<dbReference type="EMBL" id="MF401963">
    <property type="protein sequence ID" value="ASP44590.1"/>
    <property type="molecule type" value="Genomic_DNA"/>
</dbReference>
<feature type="domain" description="Tr-type G" evidence="9">
    <location>
        <begin position="242"/>
        <end position="415"/>
    </location>
</feature>
<dbReference type="InterPro" id="IPR000178">
    <property type="entry name" value="TF_IF2_bacterial-like"/>
</dbReference>
<dbReference type="Gene3D" id="2.40.30.10">
    <property type="entry name" value="Translation factors"/>
    <property type="match status" value="2"/>
</dbReference>
<dbReference type="GO" id="GO:0005525">
    <property type="term" value="F:GTP binding"/>
    <property type="evidence" value="ECO:0007669"/>
    <property type="project" value="UniProtKB-KW"/>
</dbReference>
<keyword evidence="4" id="KW-0648">Protein biosynthesis</keyword>
<organism evidence="10">
    <name type="scientific">Agarophyton chilense</name>
    <name type="common">Red seaweed</name>
    <name type="synonym">Gracilaria chilensis</name>
    <dbReference type="NCBI Taxonomy" id="2510777"/>
    <lineage>
        <taxon>Eukaryota</taxon>
        <taxon>Rhodophyta</taxon>
        <taxon>Florideophyceae</taxon>
        <taxon>Rhodymeniophycidae</taxon>
        <taxon>Gracilariales</taxon>
        <taxon>Gracilariaceae</taxon>
        <taxon>Agarophyton</taxon>
    </lineage>
</organism>
<geneLocation type="plastid" evidence="10"/>
<dbReference type="RefSeq" id="YP_009244453.1">
    <property type="nucleotide sequence ID" value="NC_029860.1"/>
</dbReference>
<dbReference type="Pfam" id="PF22042">
    <property type="entry name" value="EF-G_D2"/>
    <property type="match status" value="1"/>
</dbReference>
<dbReference type="AlphaFoldDB" id="A0A141SEH7"/>
<dbReference type="NCBIfam" id="TIGR00487">
    <property type="entry name" value="IF-2"/>
    <property type="match status" value="1"/>
</dbReference>
<evidence type="ECO:0000256" key="6">
    <source>
        <dbReference type="ARBA" id="ARBA00025162"/>
    </source>
</evidence>
<dbReference type="PROSITE" id="PS51722">
    <property type="entry name" value="G_TR_2"/>
    <property type="match status" value="1"/>
</dbReference>
<dbReference type="FunFam" id="2.40.30.10:FF:000008">
    <property type="entry name" value="Translation initiation factor IF-2"/>
    <property type="match status" value="1"/>
</dbReference>
<keyword evidence="10" id="KW-0934">Plastid</keyword>
<dbReference type="PANTHER" id="PTHR43381:SF5">
    <property type="entry name" value="TR-TYPE G DOMAIN-CONTAINING PROTEIN"/>
    <property type="match status" value="1"/>
</dbReference>
<dbReference type="CDD" id="cd01887">
    <property type="entry name" value="IF2_eIF5B"/>
    <property type="match status" value="1"/>
</dbReference>
<comment type="similarity">
    <text evidence="1">Belongs to the TRAFAC class translation factor GTPase superfamily. Classic translation factor GTPase family. IF-2 subfamily.</text>
</comment>
<dbReference type="Gene3D" id="3.40.50.10050">
    <property type="entry name" value="Translation initiation factor IF- 2, domain 3"/>
    <property type="match status" value="1"/>
</dbReference>
<dbReference type="InterPro" id="IPR009000">
    <property type="entry name" value="Transl_B-barrel_sf"/>
</dbReference>
<keyword evidence="2 10" id="KW-0396">Initiation factor</keyword>
<dbReference type="InterPro" id="IPR023115">
    <property type="entry name" value="TIF_IF2_dom3"/>
</dbReference>
<sequence>MRYNHFIDFSICMSIKSENTFLLENPRFINNLKLFNIHSSQDFKSPIEIRNSVDNSDYNVKLEKKLRNSFKQDIKPKSKKNKIVGVDLDQEYMFKKKNKSKVIINAPDDLINNSENSFTSGKQKKKDKVKQKQNVNSDMHHTTNDHLSNLNPIDNSNKDKSIIIDSSLSVEELSIKLKIPPAEIITGLFLKGISVTVNQIIDVAIATQVAQKYNFTVVKQNYQSQLDHSNKLKEVSSIASIHRAPIVTILGHVDHGKTTLLDSIRNTNTVSKEIGGITQSIKAYEVNWLYNSSNKKLIFIDTPGHEAFSSMRLRCAQITDIVILIVAADDGLKPQTIEAINYILSKKIPFIVVINKIDKVDTSLIKVREQLANYDIISTDWGGEIQFVEISALRKSNINKLLTVICSLAEYINLKADPTQLAEGSILEAYLDKSKGIVANMVVLNGTLRIGDIIVSGHSYGRVKKIINSLCNELIQAEPSSILEVLGFYSMPQTGKYFYVVDSEKQAKKLIARIPLSNITKTTKNVFNSNPKLYDHSINNRILNLIIRADTQGTVDAVINSLIQISQKKIKLNILTASLGVVSNTDLDLAFSTQALIIAFNVYISNNIVNEAKKLNLHLRKFLLVYDLVDYVSHFMLNLIDPEYDKILIGQAEVQTTFSINKGTVAGCIVKSGKLKKDTLISVYRNNQLIYEGVINSLKRIKNDVNEVVIGHECGILCKDYHHWQSEDIIKAYELYEKPKTL</sequence>
<evidence type="ECO:0000256" key="3">
    <source>
        <dbReference type="ARBA" id="ARBA00022741"/>
    </source>
</evidence>
<proteinExistence type="inferred from homology"/>
<dbReference type="InterPro" id="IPR027417">
    <property type="entry name" value="P-loop_NTPase"/>
</dbReference>
<dbReference type="PRINTS" id="PR00315">
    <property type="entry name" value="ELONGATNFCT"/>
</dbReference>
<accession>A0A141SEH7</accession>
<dbReference type="SUPFAM" id="SSF50447">
    <property type="entry name" value="Translation proteins"/>
    <property type="match status" value="2"/>
</dbReference>
<protein>
    <recommendedName>
        <fullName evidence="7">Translation initiation factor IF-2, chloroplastic</fullName>
    </recommendedName>
</protein>
<dbReference type="InterPro" id="IPR053905">
    <property type="entry name" value="EF-G-like_DII"/>
</dbReference>
<dbReference type="Pfam" id="PF00009">
    <property type="entry name" value="GTP_EFTU"/>
    <property type="match status" value="1"/>
</dbReference>
<feature type="region of interest" description="Disordered" evidence="8">
    <location>
        <begin position="114"/>
        <end position="152"/>
    </location>
</feature>
<dbReference type="CDD" id="cd03692">
    <property type="entry name" value="mtIF2_IVc"/>
    <property type="match status" value="1"/>
</dbReference>
<comment type="function">
    <text evidence="6">One of the essential components for the initiation of protein synthesis. Protects formylmethionyl-tRNA from spontaneous hydrolysis and promotes its binding to the 30S ribosomal subunits. Also involved in the hydrolysis of GTP during the formation of the 70S ribosomal complex.</text>
</comment>
<keyword evidence="5" id="KW-0342">GTP-binding</keyword>
<evidence type="ECO:0000313" key="10">
    <source>
        <dbReference type="EMBL" id="AMK96695.1"/>
    </source>
</evidence>
<dbReference type="HAMAP" id="MF_00100_B">
    <property type="entry name" value="IF_2_B"/>
    <property type="match status" value="1"/>
</dbReference>
<evidence type="ECO:0000256" key="4">
    <source>
        <dbReference type="ARBA" id="ARBA00022917"/>
    </source>
</evidence>
<dbReference type="InterPro" id="IPR015760">
    <property type="entry name" value="TIF_IF2"/>
</dbReference>
<dbReference type="PANTHER" id="PTHR43381">
    <property type="entry name" value="TRANSLATION INITIATION FACTOR IF-2-RELATED"/>
    <property type="match status" value="1"/>
</dbReference>
<evidence type="ECO:0000256" key="2">
    <source>
        <dbReference type="ARBA" id="ARBA00022540"/>
    </source>
</evidence>
<dbReference type="InterPro" id="IPR000795">
    <property type="entry name" value="T_Tr_GTP-bd_dom"/>
</dbReference>
<reference evidence="11" key="2">
    <citation type="submission" date="2017-06" db="EMBL/GenBank/DDBJ databases">
        <title>Structure and comparision analysis of complete mitochondrion ans plastid genome of economic red alga Gracilaaria chilensis.</title>
        <authorList>
            <person name="Liu N."/>
            <person name="Zhang L."/>
            <person name="Liu T."/>
        </authorList>
    </citation>
    <scope>NUCLEOTIDE SEQUENCE</scope>
</reference>
<evidence type="ECO:0000313" key="11">
    <source>
        <dbReference type="EMBL" id="ASP44590.1"/>
    </source>
</evidence>
<dbReference type="GeneID" id="27219400"/>
<evidence type="ECO:0000256" key="1">
    <source>
        <dbReference type="ARBA" id="ARBA00007733"/>
    </source>
</evidence>
<dbReference type="FunFam" id="3.40.50.300:FF:000019">
    <property type="entry name" value="Translation initiation factor IF-2"/>
    <property type="match status" value="1"/>
</dbReference>
<dbReference type="FunFam" id="3.40.50.10050:FF:000001">
    <property type="entry name" value="Translation initiation factor IF-2"/>
    <property type="match status" value="1"/>
</dbReference>
<dbReference type="NCBIfam" id="TIGR00231">
    <property type="entry name" value="small_GTP"/>
    <property type="match status" value="1"/>
</dbReference>
<dbReference type="CDD" id="cd03702">
    <property type="entry name" value="IF2_mtIF2_II"/>
    <property type="match status" value="1"/>
</dbReference>
<dbReference type="GO" id="GO:0003924">
    <property type="term" value="F:GTPase activity"/>
    <property type="evidence" value="ECO:0007669"/>
    <property type="project" value="InterPro"/>
</dbReference>
<dbReference type="InterPro" id="IPR006847">
    <property type="entry name" value="IF2_N"/>
</dbReference>
<name>A0A141SEH7_AGACH</name>
<reference evidence="10" key="1">
    <citation type="submission" date="2015-07" db="EMBL/GenBank/DDBJ databases">
        <title>Reconstructing the complex evolutionary history of mobile plasmids in red algal genomes.</title>
        <authorList>
            <person name="Lee J."/>
            <person name="Kim K.M."/>
            <person name="Yang E.C."/>
            <person name="Miller K.A."/>
            <person name="Boo S.M."/>
            <person name="Bhattacharya D."/>
            <person name="Yoon H.S."/>
        </authorList>
    </citation>
    <scope>NUCLEOTIDE SEQUENCE</scope>
</reference>
<dbReference type="GO" id="GO:0003743">
    <property type="term" value="F:translation initiation factor activity"/>
    <property type="evidence" value="ECO:0007669"/>
    <property type="project" value="UniProtKB-KW"/>
</dbReference>
<evidence type="ECO:0000259" key="9">
    <source>
        <dbReference type="PROSITE" id="PS51722"/>
    </source>
</evidence>
<keyword evidence="3" id="KW-0547">Nucleotide-binding</keyword>
<dbReference type="InterPro" id="IPR036925">
    <property type="entry name" value="TIF_IF2_dom3_sf"/>
</dbReference>
<dbReference type="EMBL" id="KT266788">
    <property type="protein sequence ID" value="AMK96695.1"/>
    <property type="molecule type" value="Genomic_DNA"/>
</dbReference>
<dbReference type="PROSITE" id="PS01176">
    <property type="entry name" value="IF2"/>
    <property type="match status" value="1"/>
</dbReference>
<dbReference type="SUPFAM" id="SSF52156">
    <property type="entry name" value="Initiation factor IF2/eIF5b, domain 3"/>
    <property type="match status" value="1"/>
</dbReference>
<evidence type="ECO:0000256" key="8">
    <source>
        <dbReference type="SAM" id="MobiDB-lite"/>
    </source>
</evidence>